<evidence type="ECO:0000259" key="2">
    <source>
        <dbReference type="Pfam" id="PF21522"/>
    </source>
</evidence>
<dbReference type="SUPFAM" id="SSF53067">
    <property type="entry name" value="Actin-like ATPase domain"/>
    <property type="match status" value="2"/>
</dbReference>
<dbReference type="RefSeq" id="WP_260978269.1">
    <property type="nucleotide sequence ID" value="NZ_JAODBU010000002.1"/>
</dbReference>
<keyword evidence="4" id="KW-1185">Reference proteome</keyword>
<sequence length="313" mass="35322">MVISIDLGNKNVKTDNEVIPTSLYKTPFNVGFGEPALKYNGNYYYASGQRLKYCKDKTTDESFYILNLIAVAKELDKALKEAGNTDKVITNNLTLLHGLPPAHMKMAKKYKEYFESDDYVTFEYNSRTYNIRFNHVYVYPQAYAAAVTTFDTYDFSKNPKVVVIDIGGFTADYLLLENQILNRDVCGSLNKGIILLYNKISTMANDNFDLSLDEGDIDRLLGGRLLNGNQQLLDAVQSMAQDFVDTFFEGFAEKDIELKTVNIIFVGGGALTLKPYIMKSPLIKAENVSFIDDIKANVKGYRECYEIQQSVAE</sequence>
<dbReference type="InterPro" id="IPR049067">
    <property type="entry name" value="MreB-like_C"/>
</dbReference>
<proteinExistence type="predicted"/>
<protein>
    <submittedName>
        <fullName evidence="3">ParM/StbA family protein</fullName>
    </submittedName>
</protein>
<dbReference type="Pfam" id="PF21522">
    <property type="entry name" value="MreB-like_C"/>
    <property type="match status" value="1"/>
</dbReference>
<dbReference type="Gene3D" id="3.30.420.40">
    <property type="match status" value="2"/>
</dbReference>
<feature type="domain" description="Actin homologue MreB-like C-terminal" evidence="2">
    <location>
        <begin position="163"/>
        <end position="276"/>
    </location>
</feature>
<reference evidence="3" key="1">
    <citation type="submission" date="2022-09" db="EMBL/GenBank/DDBJ databases">
        <title>Eubacterium sp. LFL-14 isolated from human feces.</title>
        <authorList>
            <person name="Liu F."/>
        </authorList>
    </citation>
    <scope>NUCLEOTIDE SEQUENCE</scope>
    <source>
        <strain evidence="3">LFL-14</strain>
    </source>
</reference>
<name>A0ABT2LY89_9FIRM</name>
<dbReference type="InterPro" id="IPR043129">
    <property type="entry name" value="ATPase_NBD"/>
</dbReference>
<feature type="domain" description="Actin-like protein N-terminal" evidence="1">
    <location>
        <begin position="5"/>
        <end position="143"/>
    </location>
</feature>
<evidence type="ECO:0000313" key="3">
    <source>
        <dbReference type="EMBL" id="MCT7397833.1"/>
    </source>
</evidence>
<accession>A0ABT2LY89</accession>
<dbReference type="InterPro" id="IPR040607">
    <property type="entry name" value="ALP_N"/>
</dbReference>
<gene>
    <name evidence="3" type="ORF">N5B56_01860</name>
</gene>
<organism evidence="3 4">
    <name type="scientific">Eubacterium album</name>
    <dbReference type="NCBI Taxonomy" id="2978477"/>
    <lineage>
        <taxon>Bacteria</taxon>
        <taxon>Bacillati</taxon>
        <taxon>Bacillota</taxon>
        <taxon>Clostridia</taxon>
        <taxon>Eubacteriales</taxon>
        <taxon>Eubacteriaceae</taxon>
        <taxon>Eubacterium</taxon>
    </lineage>
</organism>
<evidence type="ECO:0000259" key="1">
    <source>
        <dbReference type="Pfam" id="PF17989"/>
    </source>
</evidence>
<evidence type="ECO:0000313" key="4">
    <source>
        <dbReference type="Proteomes" id="UP001431199"/>
    </source>
</evidence>
<dbReference type="Proteomes" id="UP001431199">
    <property type="component" value="Unassembled WGS sequence"/>
</dbReference>
<dbReference type="Pfam" id="PF17989">
    <property type="entry name" value="ALP_N"/>
    <property type="match status" value="1"/>
</dbReference>
<comment type="caution">
    <text evidence="3">The sequence shown here is derived from an EMBL/GenBank/DDBJ whole genome shotgun (WGS) entry which is preliminary data.</text>
</comment>
<dbReference type="EMBL" id="JAODBU010000002">
    <property type="protein sequence ID" value="MCT7397833.1"/>
    <property type="molecule type" value="Genomic_DNA"/>
</dbReference>